<dbReference type="EMBL" id="FXUG01000020">
    <property type="protein sequence ID" value="SMP76079.1"/>
    <property type="molecule type" value="Genomic_DNA"/>
</dbReference>
<evidence type="ECO:0000313" key="1">
    <source>
        <dbReference type="EMBL" id="SMP76079.1"/>
    </source>
</evidence>
<gene>
    <name evidence="1" type="ORF">SAMN06265222_12083</name>
</gene>
<accession>A0ABY1QP73</accession>
<proteinExistence type="predicted"/>
<organism evidence="1 2">
    <name type="scientific">Neorhodopirellula lusitana</name>
    <dbReference type="NCBI Taxonomy" id="445327"/>
    <lineage>
        <taxon>Bacteria</taxon>
        <taxon>Pseudomonadati</taxon>
        <taxon>Planctomycetota</taxon>
        <taxon>Planctomycetia</taxon>
        <taxon>Pirellulales</taxon>
        <taxon>Pirellulaceae</taxon>
        <taxon>Neorhodopirellula</taxon>
    </lineage>
</organism>
<protein>
    <submittedName>
        <fullName evidence="1">Uncharacterized protein</fullName>
    </submittedName>
</protein>
<dbReference type="Proteomes" id="UP001158067">
    <property type="component" value="Unassembled WGS sequence"/>
</dbReference>
<reference evidence="1 2" key="1">
    <citation type="submission" date="2017-05" db="EMBL/GenBank/DDBJ databases">
        <authorList>
            <person name="Varghese N."/>
            <person name="Submissions S."/>
        </authorList>
    </citation>
    <scope>NUCLEOTIDE SEQUENCE [LARGE SCALE GENOMIC DNA]</scope>
    <source>
        <strain evidence="1 2">DSM 25457</strain>
    </source>
</reference>
<name>A0ABY1QP73_9BACT</name>
<evidence type="ECO:0000313" key="2">
    <source>
        <dbReference type="Proteomes" id="UP001158067"/>
    </source>
</evidence>
<keyword evidence="2" id="KW-1185">Reference proteome</keyword>
<comment type="caution">
    <text evidence="1">The sequence shown here is derived from an EMBL/GenBank/DDBJ whole genome shotgun (WGS) entry which is preliminary data.</text>
</comment>
<sequence length="92" mass="10662">MLTQRRGDAKRNARTSNFASWRFGVWQMGLWQSVWRSFGEVWLVWTAYPIGVCALGRLKGPYCGSRSLTAELTRFCFPAQTCLDSRVIYDEF</sequence>